<evidence type="ECO:0000256" key="4">
    <source>
        <dbReference type="ARBA" id="ARBA00022798"/>
    </source>
</evidence>
<dbReference type="GO" id="GO:0006629">
    <property type="term" value="P:lipid metabolic process"/>
    <property type="evidence" value="ECO:0007669"/>
    <property type="project" value="InterPro"/>
</dbReference>
<dbReference type="SUPFAM" id="SSF51695">
    <property type="entry name" value="PLC-like phosphodiesterases"/>
    <property type="match status" value="2"/>
</dbReference>
<dbReference type="EC" id="3.1.4.46" evidence="2"/>
<dbReference type="FunFam" id="3.20.20.190:FF:000011">
    <property type="entry name" value="Glycerophosphodiester phosphodiesterase GDPDL3"/>
    <property type="match status" value="1"/>
</dbReference>
<dbReference type="OrthoDB" id="1058301at2759"/>
<reference evidence="11 12" key="1">
    <citation type="journal article" date="2017" name="Nature">
        <title>The Apostasia genome and the evolution of orchids.</title>
        <authorList>
            <person name="Zhang G.Q."/>
            <person name="Liu K.W."/>
            <person name="Li Z."/>
            <person name="Lohaus R."/>
            <person name="Hsiao Y.Y."/>
            <person name="Niu S.C."/>
            <person name="Wang J.Y."/>
            <person name="Lin Y.C."/>
            <person name="Xu Q."/>
            <person name="Chen L.J."/>
            <person name="Yoshida K."/>
            <person name="Fujiwara S."/>
            <person name="Wang Z.W."/>
            <person name="Zhang Y.Q."/>
            <person name="Mitsuda N."/>
            <person name="Wang M."/>
            <person name="Liu G.H."/>
            <person name="Pecoraro L."/>
            <person name="Huang H.X."/>
            <person name="Xiao X.J."/>
            <person name="Lin M."/>
            <person name="Wu X.Y."/>
            <person name="Wu W.L."/>
            <person name="Chen Y.Y."/>
            <person name="Chang S.B."/>
            <person name="Sakamoto S."/>
            <person name="Ohme-Takagi M."/>
            <person name="Yagi M."/>
            <person name="Zeng S.J."/>
            <person name="Shen C.Y."/>
            <person name="Yeh C.M."/>
            <person name="Luo Y.B."/>
            <person name="Tsai W.C."/>
            <person name="Van de Peer Y."/>
            <person name="Liu Z.J."/>
        </authorList>
    </citation>
    <scope>NUCLEOTIDE SEQUENCE [LARGE SCALE GENOMIC DNA]</scope>
    <source>
        <strain evidence="12">cv. Shenzhen</strain>
        <tissue evidence="11">Stem</tissue>
    </source>
</reference>
<gene>
    <name evidence="11" type="primary">GPDL2</name>
    <name evidence="11" type="ORF">AXF42_Ash017257</name>
</gene>
<dbReference type="CDD" id="cd08603">
    <property type="entry name" value="GDPD_SHV3_repeat_1"/>
    <property type="match status" value="1"/>
</dbReference>
<comment type="similarity">
    <text evidence="1">Belongs to the glycerophosphoryl diester phosphodiesterase family.</text>
</comment>
<feature type="chain" id="PRO_5014190170" description="glycerophosphodiester phosphodiesterase" evidence="9">
    <location>
        <begin position="29"/>
        <end position="764"/>
    </location>
</feature>
<evidence type="ECO:0000256" key="2">
    <source>
        <dbReference type="ARBA" id="ARBA00012247"/>
    </source>
</evidence>
<dbReference type="Gene3D" id="3.20.20.190">
    <property type="entry name" value="Phosphatidylinositol (PI) phosphodiesterase"/>
    <property type="match status" value="2"/>
</dbReference>
<keyword evidence="6" id="KW-0325">Glycoprotein</keyword>
<feature type="signal peptide" evidence="9">
    <location>
        <begin position="1"/>
        <end position="28"/>
    </location>
</feature>
<evidence type="ECO:0000313" key="11">
    <source>
        <dbReference type="EMBL" id="PKA47312.1"/>
    </source>
</evidence>
<protein>
    <recommendedName>
        <fullName evidence="2">glycerophosphodiester phosphodiesterase</fullName>
        <ecNumber evidence="2">3.1.4.46</ecNumber>
    </recommendedName>
</protein>
<dbReference type="GO" id="GO:0006071">
    <property type="term" value="P:glycerol metabolic process"/>
    <property type="evidence" value="ECO:0007669"/>
    <property type="project" value="UniProtKB-KW"/>
</dbReference>
<dbReference type="Proteomes" id="UP000236161">
    <property type="component" value="Unassembled WGS sequence"/>
</dbReference>
<keyword evidence="12" id="KW-1185">Reference proteome</keyword>
<dbReference type="Pfam" id="PF03009">
    <property type="entry name" value="GDPD"/>
    <property type="match status" value="1"/>
</dbReference>
<sequence>MRSFWLAASFLLPFFFLLHGCLVTLVSAQTAKPSPWKTLTGNAPMVIANGGFSGLFPGSSSDAFLFSLIAGSPDTTLLCDVRLTEDSVGVCLQNLMLDNCTSIATIYPQKKRNYLVNGVPTAGWFSVDFTMKDLAQVTLTQGIYSRSEKFDFSMYPILAVEDVHKQVNPKSIWLNVQHDIFYTQHNLSMRNYIISISKSVIVNYISSPEVNFLKSIFARFQNSKTKLVFRFLNEDVTEPSTNLTYSALLKNLTFIKTFASGILIPKHYIWPITSDIYLESHTSVVMDAHKEGLEIYAADFANDVAIAYNYSYDPLAEILSFVDNGEFAVDGVVTDFPVTPSEAVGCYSHLHNSSIDHGKPFIVSHNGSSGDYPGCTDLAYKKAVDDGADIIDCPIQVTQEGTLICMSSINLMYGTNVIGSPFGSSTSTISELQSTPGIFTFNLTWDEIQKNLKPSMLNPEIAYNKMVRNPRYQYAGNFMKLSDFLSFAKGKALSGILISIENAAFLAERLGISITDGVIIALNEAGYNNQTAIEVIIQSTDSSVLVKMKQQTKFKLMYKIGESVRDALPSSIADIKKFADSVAVSKQSIYPDSRDFIINQTNIVNTFQKAGLPVYVYFLQNEYVSQAWDFFSDPYVEINSFVQGTLVDGIITDFPESARRYKRNSCRNLGKSMPSYMQPVQVGGLKQLIVAQAQPPALAPMPVLEDADVLEPPLPPVRQGTAPTPPGQGNASAPSTQPSFGQAKNPISSVIISMIMLLCSFLLI</sequence>
<dbReference type="InterPro" id="IPR017946">
    <property type="entry name" value="PLC-like_Pdiesterase_TIM-brl"/>
</dbReference>
<dbReference type="STRING" id="1088818.A0A2H9ZVJ6"/>
<feature type="region of interest" description="Disordered" evidence="8">
    <location>
        <begin position="710"/>
        <end position="741"/>
    </location>
</feature>
<comment type="catalytic activity">
    <reaction evidence="7">
        <text>a sn-glycero-3-phosphodiester + H2O = an alcohol + sn-glycerol 3-phosphate + H(+)</text>
        <dbReference type="Rhea" id="RHEA:12969"/>
        <dbReference type="ChEBI" id="CHEBI:15377"/>
        <dbReference type="ChEBI" id="CHEBI:15378"/>
        <dbReference type="ChEBI" id="CHEBI:30879"/>
        <dbReference type="ChEBI" id="CHEBI:57597"/>
        <dbReference type="ChEBI" id="CHEBI:83408"/>
        <dbReference type="EC" id="3.1.4.46"/>
    </reaction>
</comment>
<dbReference type="GO" id="GO:0008889">
    <property type="term" value="F:glycerophosphodiester phosphodiesterase activity"/>
    <property type="evidence" value="ECO:0007669"/>
    <property type="project" value="UniProtKB-EC"/>
</dbReference>
<evidence type="ECO:0000256" key="1">
    <source>
        <dbReference type="ARBA" id="ARBA00007277"/>
    </source>
</evidence>
<evidence type="ECO:0000256" key="3">
    <source>
        <dbReference type="ARBA" id="ARBA00022729"/>
    </source>
</evidence>
<proteinExistence type="inferred from homology"/>
<feature type="compositionally biased region" description="Polar residues" evidence="8">
    <location>
        <begin position="727"/>
        <end position="741"/>
    </location>
</feature>
<feature type="domain" description="GP-PDE" evidence="10">
    <location>
        <begin position="44"/>
        <end position="344"/>
    </location>
</feature>
<evidence type="ECO:0000256" key="5">
    <source>
        <dbReference type="ARBA" id="ARBA00022801"/>
    </source>
</evidence>
<feature type="domain" description="GP-PDE" evidence="10">
    <location>
        <begin position="360"/>
        <end position="662"/>
    </location>
</feature>
<dbReference type="PANTHER" id="PTHR43620">
    <property type="entry name" value="GLYCEROPHOSPHORYL DIESTER PHOSPHODIESTERASE"/>
    <property type="match status" value="1"/>
</dbReference>
<dbReference type="AlphaFoldDB" id="A0A2H9ZVJ6"/>
<dbReference type="CDD" id="cd08604">
    <property type="entry name" value="GDPD_SHV3_repeat_2"/>
    <property type="match status" value="1"/>
</dbReference>
<dbReference type="PROSITE" id="PS51704">
    <property type="entry name" value="GP_PDE"/>
    <property type="match status" value="2"/>
</dbReference>
<dbReference type="PANTHER" id="PTHR43620:SF7">
    <property type="entry name" value="GLYCEROPHOSPHODIESTER PHOSPHODIESTERASE GDPD5-RELATED"/>
    <property type="match status" value="1"/>
</dbReference>
<keyword evidence="4" id="KW-0319">Glycerol metabolism</keyword>
<evidence type="ECO:0000259" key="10">
    <source>
        <dbReference type="PROSITE" id="PS51704"/>
    </source>
</evidence>
<dbReference type="InterPro" id="IPR030395">
    <property type="entry name" value="GP_PDE_dom"/>
</dbReference>
<dbReference type="FunFam" id="3.20.20.190:FF:000013">
    <property type="entry name" value="Glycerophosphodiester phosphodiesterase GDPDL3"/>
    <property type="match status" value="1"/>
</dbReference>
<accession>A0A2H9ZVJ6</accession>
<name>A0A2H9ZVJ6_9ASPA</name>
<keyword evidence="3 9" id="KW-0732">Signal</keyword>
<evidence type="ECO:0000256" key="8">
    <source>
        <dbReference type="SAM" id="MobiDB-lite"/>
    </source>
</evidence>
<evidence type="ECO:0000313" key="12">
    <source>
        <dbReference type="Proteomes" id="UP000236161"/>
    </source>
</evidence>
<evidence type="ECO:0000256" key="7">
    <source>
        <dbReference type="ARBA" id="ARBA00047512"/>
    </source>
</evidence>
<keyword evidence="5 11" id="KW-0378">Hydrolase</keyword>
<dbReference type="EMBL" id="KZ453531">
    <property type="protein sequence ID" value="PKA47312.1"/>
    <property type="molecule type" value="Genomic_DNA"/>
</dbReference>
<organism evidence="11 12">
    <name type="scientific">Apostasia shenzhenica</name>
    <dbReference type="NCBI Taxonomy" id="1088818"/>
    <lineage>
        <taxon>Eukaryota</taxon>
        <taxon>Viridiplantae</taxon>
        <taxon>Streptophyta</taxon>
        <taxon>Embryophyta</taxon>
        <taxon>Tracheophyta</taxon>
        <taxon>Spermatophyta</taxon>
        <taxon>Magnoliopsida</taxon>
        <taxon>Liliopsida</taxon>
        <taxon>Asparagales</taxon>
        <taxon>Orchidaceae</taxon>
        <taxon>Apostasioideae</taxon>
        <taxon>Apostasia</taxon>
    </lineage>
</organism>
<evidence type="ECO:0000256" key="9">
    <source>
        <dbReference type="SAM" id="SignalP"/>
    </source>
</evidence>
<evidence type="ECO:0000256" key="6">
    <source>
        <dbReference type="ARBA" id="ARBA00023180"/>
    </source>
</evidence>